<evidence type="ECO:0000313" key="8">
    <source>
        <dbReference type="Proteomes" id="UP000054498"/>
    </source>
</evidence>
<feature type="transmembrane region" description="Helical" evidence="6">
    <location>
        <begin position="12"/>
        <end position="32"/>
    </location>
</feature>
<evidence type="ECO:0008006" key="9">
    <source>
        <dbReference type="Google" id="ProtNLM"/>
    </source>
</evidence>
<evidence type="ECO:0000256" key="1">
    <source>
        <dbReference type="ARBA" id="ARBA00004370"/>
    </source>
</evidence>
<comment type="subcellular location">
    <subcellularLocation>
        <location evidence="1">Membrane</location>
    </subcellularLocation>
</comment>
<accession>A0A0D2LE07</accession>
<evidence type="ECO:0000256" key="5">
    <source>
        <dbReference type="ARBA" id="ARBA00023136"/>
    </source>
</evidence>
<comment type="similarity">
    <text evidence="2">Belongs to the MGR2 family.</text>
</comment>
<keyword evidence="5 6" id="KW-0472">Membrane</keyword>
<feature type="transmembrane region" description="Helical" evidence="6">
    <location>
        <begin position="52"/>
        <end position="72"/>
    </location>
</feature>
<protein>
    <recommendedName>
        <fullName evidence="9">Reactive oxygen species modulator 1</fullName>
    </recommendedName>
</protein>
<dbReference type="STRING" id="145388.A0A0D2LE07"/>
<dbReference type="GO" id="GO:0030150">
    <property type="term" value="P:protein import into mitochondrial matrix"/>
    <property type="evidence" value="ECO:0007669"/>
    <property type="project" value="TreeGrafter"/>
</dbReference>
<dbReference type="EMBL" id="KK100582">
    <property type="protein sequence ID" value="KIZ04944.1"/>
    <property type="molecule type" value="Genomic_DNA"/>
</dbReference>
<evidence type="ECO:0000256" key="2">
    <source>
        <dbReference type="ARBA" id="ARBA00007839"/>
    </source>
</evidence>
<reference evidence="7 8" key="1">
    <citation type="journal article" date="2013" name="BMC Genomics">
        <title>Reconstruction of the lipid metabolism for the microalga Monoraphidium neglectum from its genome sequence reveals characteristics suitable for biofuel production.</title>
        <authorList>
            <person name="Bogen C."/>
            <person name="Al-Dilaimi A."/>
            <person name="Albersmeier A."/>
            <person name="Wichmann J."/>
            <person name="Grundmann M."/>
            <person name="Rupp O."/>
            <person name="Lauersen K.J."/>
            <person name="Blifernez-Klassen O."/>
            <person name="Kalinowski J."/>
            <person name="Goesmann A."/>
            <person name="Mussgnug J.H."/>
            <person name="Kruse O."/>
        </authorList>
    </citation>
    <scope>NUCLEOTIDE SEQUENCE [LARGE SCALE GENOMIC DNA]</scope>
    <source>
        <strain evidence="7 8">SAG 48.87</strain>
    </source>
</reference>
<evidence type="ECO:0000256" key="4">
    <source>
        <dbReference type="ARBA" id="ARBA00022989"/>
    </source>
</evidence>
<proteinExistence type="inferred from homology"/>
<dbReference type="SMART" id="SM01378">
    <property type="entry name" value="Romo1"/>
    <property type="match status" value="1"/>
</dbReference>
<dbReference type="OrthoDB" id="2014662at2759"/>
<dbReference type="PANTHER" id="PTHR28525">
    <property type="entry name" value="REACTIVE OXYGEN SPECIES MODULATOR 1"/>
    <property type="match status" value="1"/>
</dbReference>
<dbReference type="GeneID" id="25735885"/>
<dbReference type="KEGG" id="mng:MNEG_3007"/>
<keyword evidence="4 6" id="KW-1133">Transmembrane helix</keyword>
<keyword evidence="8" id="KW-1185">Reference proteome</keyword>
<dbReference type="GO" id="GO:0005744">
    <property type="term" value="C:TIM23 mitochondrial import inner membrane translocase complex"/>
    <property type="evidence" value="ECO:0007669"/>
    <property type="project" value="TreeGrafter"/>
</dbReference>
<sequence length="73" mass="7703">MVDGEECAKRVAMGFGVGAALGSSIGAVYGTYGAFKYRVPGLFKIRYIGQNTVNTGLLFGVFLAAGSLLQCYR</sequence>
<organism evidence="7 8">
    <name type="scientific">Monoraphidium neglectum</name>
    <dbReference type="NCBI Taxonomy" id="145388"/>
    <lineage>
        <taxon>Eukaryota</taxon>
        <taxon>Viridiplantae</taxon>
        <taxon>Chlorophyta</taxon>
        <taxon>core chlorophytes</taxon>
        <taxon>Chlorophyceae</taxon>
        <taxon>CS clade</taxon>
        <taxon>Sphaeropleales</taxon>
        <taxon>Selenastraceae</taxon>
        <taxon>Monoraphidium</taxon>
    </lineage>
</organism>
<dbReference type="PANTHER" id="PTHR28525:SF1">
    <property type="entry name" value="REACTIVE OXYGEN SPECIES MODULATOR 1"/>
    <property type="match status" value="1"/>
</dbReference>
<dbReference type="AlphaFoldDB" id="A0A0D2LE07"/>
<dbReference type="RefSeq" id="XP_013903963.1">
    <property type="nucleotide sequence ID" value="XM_014048509.1"/>
</dbReference>
<name>A0A0D2LE07_9CHLO</name>
<dbReference type="InterPro" id="IPR018450">
    <property type="entry name" value="Romo1/Mgr2"/>
</dbReference>
<dbReference type="Proteomes" id="UP000054498">
    <property type="component" value="Unassembled WGS sequence"/>
</dbReference>
<dbReference type="GO" id="GO:0045039">
    <property type="term" value="P:protein insertion into mitochondrial inner membrane"/>
    <property type="evidence" value="ECO:0007669"/>
    <property type="project" value="TreeGrafter"/>
</dbReference>
<dbReference type="Pfam" id="PF10247">
    <property type="entry name" value="Romo1"/>
    <property type="match status" value="1"/>
</dbReference>
<keyword evidence="3 6" id="KW-0812">Transmembrane</keyword>
<evidence type="ECO:0000256" key="3">
    <source>
        <dbReference type="ARBA" id="ARBA00022692"/>
    </source>
</evidence>
<gene>
    <name evidence="7" type="ORF">MNEG_3007</name>
</gene>
<evidence type="ECO:0000313" key="7">
    <source>
        <dbReference type="EMBL" id="KIZ04944.1"/>
    </source>
</evidence>
<evidence type="ECO:0000256" key="6">
    <source>
        <dbReference type="SAM" id="Phobius"/>
    </source>
</evidence>